<feature type="chain" id="PRO_5040514938" evidence="1">
    <location>
        <begin position="17"/>
        <end position="200"/>
    </location>
</feature>
<comment type="caution">
    <text evidence="2">The sequence shown here is derived from an EMBL/GenBank/DDBJ whole genome shotgun (WGS) entry which is preliminary data.</text>
</comment>
<protein>
    <submittedName>
        <fullName evidence="2">Uncharacterized protein</fullName>
    </submittedName>
</protein>
<dbReference type="OrthoDB" id="10516893at2759"/>
<evidence type="ECO:0000313" key="2">
    <source>
        <dbReference type="EMBL" id="KAF3770595.1"/>
    </source>
</evidence>
<sequence length="200" mass="20371">MKAIFVTVCTLVPAFASPMASAGHELAQRNTASALDALSSTIKTHTANINRTLASLPANATTPSSNSTNSNITEEYNLIAIALNTTSSTLAGSSKRSVPLLAGADECDATCQQDIYNELGSLSAEIAYTMEGCIERNAVDISTSSSVLITVVLALANLTNDLGNVVGGIAGVVVQTLQAAMGTEIGGILASLVSVPIVVD</sequence>
<name>A0A9P4YDD8_CRYP1</name>
<evidence type="ECO:0000256" key="1">
    <source>
        <dbReference type="SAM" id="SignalP"/>
    </source>
</evidence>
<dbReference type="GeneID" id="63837170"/>
<dbReference type="Proteomes" id="UP000803844">
    <property type="component" value="Unassembled WGS sequence"/>
</dbReference>
<evidence type="ECO:0000313" key="3">
    <source>
        <dbReference type="Proteomes" id="UP000803844"/>
    </source>
</evidence>
<dbReference type="AlphaFoldDB" id="A0A9P4YDD8"/>
<keyword evidence="3" id="KW-1185">Reference proteome</keyword>
<proteinExistence type="predicted"/>
<gene>
    <name evidence="2" type="ORF">M406DRAFT_326041</name>
</gene>
<accession>A0A9P4YDD8</accession>
<reference evidence="2" key="1">
    <citation type="journal article" date="2020" name="Phytopathology">
        <title>Genome sequence of the chestnut blight fungus Cryphonectria parasitica EP155: A fundamental resource for an archetypical invasive plant pathogen.</title>
        <authorList>
            <person name="Crouch J.A."/>
            <person name="Dawe A."/>
            <person name="Aerts A."/>
            <person name="Barry K."/>
            <person name="Churchill A.C.L."/>
            <person name="Grimwood J."/>
            <person name="Hillman B."/>
            <person name="Milgroom M.G."/>
            <person name="Pangilinan J."/>
            <person name="Smith M."/>
            <person name="Salamov A."/>
            <person name="Schmutz J."/>
            <person name="Yadav J."/>
            <person name="Grigoriev I.V."/>
            <person name="Nuss D."/>
        </authorList>
    </citation>
    <scope>NUCLEOTIDE SEQUENCE</scope>
    <source>
        <strain evidence="2">EP155</strain>
    </source>
</reference>
<dbReference type="RefSeq" id="XP_040781556.1">
    <property type="nucleotide sequence ID" value="XM_040920041.1"/>
</dbReference>
<keyword evidence="1" id="KW-0732">Signal</keyword>
<dbReference type="EMBL" id="MU032344">
    <property type="protein sequence ID" value="KAF3770595.1"/>
    <property type="molecule type" value="Genomic_DNA"/>
</dbReference>
<organism evidence="2 3">
    <name type="scientific">Cryphonectria parasitica (strain ATCC 38755 / EP155)</name>
    <dbReference type="NCBI Taxonomy" id="660469"/>
    <lineage>
        <taxon>Eukaryota</taxon>
        <taxon>Fungi</taxon>
        <taxon>Dikarya</taxon>
        <taxon>Ascomycota</taxon>
        <taxon>Pezizomycotina</taxon>
        <taxon>Sordariomycetes</taxon>
        <taxon>Sordariomycetidae</taxon>
        <taxon>Diaporthales</taxon>
        <taxon>Cryphonectriaceae</taxon>
        <taxon>Cryphonectria-Endothia species complex</taxon>
        <taxon>Cryphonectria</taxon>
    </lineage>
</organism>
<feature type="signal peptide" evidence="1">
    <location>
        <begin position="1"/>
        <end position="16"/>
    </location>
</feature>